<dbReference type="GO" id="GO:0016810">
    <property type="term" value="F:hydrolase activity, acting on carbon-nitrogen (but not peptide) bonds"/>
    <property type="evidence" value="ECO:0007669"/>
    <property type="project" value="InterPro"/>
</dbReference>
<evidence type="ECO:0000259" key="2">
    <source>
        <dbReference type="Pfam" id="PF01979"/>
    </source>
</evidence>
<dbReference type="CDD" id="cd01299">
    <property type="entry name" value="Met_dep_hydrolase_A"/>
    <property type="match status" value="1"/>
</dbReference>
<dbReference type="PANTHER" id="PTHR43135">
    <property type="entry name" value="ALPHA-D-RIBOSE 1-METHYLPHOSPHONATE 5-TRIPHOSPHATE DIPHOSPHATASE"/>
    <property type="match status" value="1"/>
</dbReference>
<keyword evidence="4" id="KW-1185">Reference proteome</keyword>
<feature type="signal peptide" evidence="1">
    <location>
        <begin position="1"/>
        <end position="24"/>
    </location>
</feature>
<dbReference type="PATRIC" id="fig|1280949.3.peg.2958"/>
<sequence length="430" mass="44772">MHTKLMKLVAGAAAATALAGTAAAQEAVIHAGYLLATPGDGYLRKQTVVVEDGRIVSVEAGYKPGPKGVPVINLRNAYVLPGLIDSHVHITGESGPGERIKTFEDTTVDQAFDGAGYAHKTLLAGFTTVQDVGGSNDAVFGLRDAIAKGLVPGPRMRAAGQAVSVTGGHGDINGYAPDVMALFTGKNICNGADDCRRAVRQQVKEGADVIKITATGGVLSNTKAGLEQQFTDAELEAIVETAHSMGRQVTAHAHGKVGIESALRAGIDSIEHGTYTDDETIALFKEHNATLVPTVLAGATVTGWVDEPWLPAASRTKAAIVGPLMQDMLRRAHEGGVTVAFGTDTGVSKHGDNAQEFALMVGAGFTPEEAIRSATVVASEHVEMDSDIGTIVPGKYADIIAVTADPLKDIAELEDVDFVMKGGVVYKNEN</sequence>
<evidence type="ECO:0000313" key="4">
    <source>
        <dbReference type="Proteomes" id="UP000027446"/>
    </source>
</evidence>
<gene>
    <name evidence="3" type="ORF">HAD_14587</name>
</gene>
<dbReference type="Gene3D" id="3.20.20.140">
    <property type="entry name" value="Metal-dependent hydrolases"/>
    <property type="match status" value="1"/>
</dbReference>
<evidence type="ECO:0000256" key="1">
    <source>
        <dbReference type="SAM" id="SignalP"/>
    </source>
</evidence>
<protein>
    <submittedName>
        <fullName evidence="3">Amidohydrolase family protein</fullName>
    </submittedName>
</protein>
<dbReference type="Pfam" id="PF01979">
    <property type="entry name" value="Amidohydro_1"/>
    <property type="match status" value="1"/>
</dbReference>
<dbReference type="STRING" id="1280949.HAD_14587"/>
<organism evidence="3 4">
    <name type="scientific">Hyphomonas adhaerens MHS-3</name>
    <dbReference type="NCBI Taxonomy" id="1280949"/>
    <lineage>
        <taxon>Bacteria</taxon>
        <taxon>Pseudomonadati</taxon>
        <taxon>Pseudomonadota</taxon>
        <taxon>Alphaproteobacteria</taxon>
        <taxon>Hyphomonadales</taxon>
        <taxon>Hyphomonadaceae</taxon>
        <taxon>Hyphomonas</taxon>
    </lineage>
</organism>
<keyword evidence="1" id="KW-0732">Signal</keyword>
<dbReference type="Proteomes" id="UP000027446">
    <property type="component" value="Unassembled WGS sequence"/>
</dbReference>
<dbReference type="InterPro" id="IPR057744">
    <property type="entry name" value="OTAase-like"/>
</dbReference>
<dbReference type="InterPro" id="IPR011059">
    <property type="entry name" value="Metal-dep_hydrolase_composite"/>
</dbReference>
<keyword evidence="3" id="KW-0378">Hydrolase</keyword>
<dbReference type="InterPro" id="IPR006680">
    <property type="entry name" value="Amidohydro-rel"/>
</dbReference>
<name>A0A069E5V0_9PROT</name>
<dbReference type="PANTHER" id="PTHR43135:SF3">
    <property type="entry name" value="ALPHA-D-RIBOSE 1-METHYLPHOSPHONATE 5-TRIPHOSPHATE DIPHOSPHATASE"/>
    <property type="match status" value="1"/>
</dbReference>
<dbReference type="AlphaFoldDB" id="A0A069E5V0"/>
<comment type="caution">
    <text evidence="3">The sequence shown here is derived from an EMBL/GenBank/DDBJ whole genome shotgun (WGS) entry which is preliminary data.</text>
</comment>
<feature type="chain" id="PRO_5001663849" evidence="1">
    <location>
        <begin position="25"/>
        <end position="430"/>
    </location>
</feature>
<dbReference type="EMBL" id="ARYH01000003">
    <property type="protein sequence ID" value="KCZ82923.1"/>
    <property type="molecule type" value="Genomic_DNA"/>
</dbReference>
<evidence type="ECO:0000313" key="3">
    <source>
        <dbReference type="EMBL" id="KCZ82923.1"/>
    </source>
</evidence>
<reference evidence="3 4" key="1">
    <citation type="journal article" date="2014" name="Antonie Van Leeuwenhoek">
        <title>Hyphomonas beringensis sp. nov. and Hyphomonas chukchiensis sp. nov., isolated from surface seawater of the Bering Sea and Chukchi Sea.</title>
        <authorList>
            <person name="Li C."/>
            <person name="Lai Q."/>
            <person name="Li G."/>
            <person name="Dong C."/>
            <person name="Wang J."/>
            <person name="Liao Y."/>
            <person name="Shao Z."/>
        </authorList>
    </citation>
    <scope>NUCLEOTIDE SEQUENCE [LARGE SCALE GENOMIC DNA]</scope>
    <source>
        <strain evidence="3 4">MHS-3</strain>
    </source>
</reference>
<dbReference type="SUPFAM" id="SSF51556">
    <property type="entry name" value="Metallo-dependent hydrolases"/>
    <property type="match status" value="1"/>
</dbReference>
<dbReference type="Gene3D" id="2.30.40.10">
    <property type="entry name" value="Urease, subunit C, domain 1"/>
    <property type="match status" value="1"/>
</dbReference>
<dbReference type="SUPFAM" id="SSF51338">
    <property type="entry name" value="Composite domain of metallo-dependent hydrolases"/>
    <property type="match status" value="1"/>
</dbReference>
<dbReference type="InterPro" id="IPR051781">
    <property type="entry name" value="Metallo-dep_Hydrolase"/>
</dbReference>
<dbReference type="InterPro" id="IPR032466">
    <property type="entry name" value="Metal_Hydrolase"/>
</dbReference>
<feature type="domain" description="Amidohydrolase-related" evidence="2">
    <location>
        <begin position="78"/>
        <end position="424"/>
    </location>
</feature>
<dbReference type="eggNOG" id="COG1228">
    <property type="taxonomic scope" value="Bacteria"/>
</dbReference>
<accession>A0A069E5V0</accession>
<proteinExistence type="predicted"/>